<accession>A0A8W7P030</accession>
<organism evidence="2">
    <name type="scientific">Anopheles coluzzii</name>
    <name type="common">African malaria mosquito</name>
    <dbReference type="NCBI Taxonomy" id="1518534"/>
    <lineage>
        <taxon>Eukaryota</taxon>
        <taxon>Metazoa</taxon>
        <taxon>Ecdysozoa</taxon>
        <taxon>Arthropoda</taxon>
        <taxon>Hexapoda</taxon>
        <taxon>Insecta</taxon>
        <taxon>Pterygota</taxon>
        <taxon>Neoptera</taxon>
        <taxon>Endopterygota</taxon>
        <taxon>Diptera</taxon>
        <taxon>Nematocera</taxon>
        <taxon>Culicoidea</taxon>
        <taxon>Culicidae</taxon>
        <taxon>Anophelinae</taxon>
        <taxon>Anopheles</taxon>
    </lineage>
</organism>
<evidence type="ECO:0000256" key="1">
    <source>
        <dbReference type="SAM" id="MobiDB-lite"/>
    </source>
</evidence>
<sequence length="386" mass="43087">MNLRSRVYMNTLHAPLYVPACVTLVAPIARANTAGTNTALLRFGERFGGRAHGRLRALGRGRIVAVQEDRPNHEPGTDGELQREAKVEQVDRRDARDDDRERGGEPLQDVVRVLDDDGHDQAADRLQHHQVHHERVVAEEEAAGGQLGAVVHRAGQQPERQRQQAELDVAHPDGDVRALEHLLEVDAGQAGQEAGAERGTEPEQPVLLGTVARRHRLLAGRGRPTVLARLRQLDARDADDEQDEGGPLGRQQAAAQYQHREHGRRKNLQLIGDLVRGGIEMGRGHVQQIVLDDVQHRRDADLERVERLLHDRLVQGRPQPAEVLALLEVHQHQAGGELHQLRHHDRGRAEEQVARARPPVPHAQPEDGILQRERDQAEVLQVVTVR</sequence>
<proteinExistence type="predicted"/>
<feature type="compositionally biased region" description="Basic and acidic residues" evidence="1">
    <location>
        <begin position="67"/>
        <end position="104"/>
    </location>
</feature>
<dbReference type="Proteomes" id="UP000075882">
    <property type="component" value="Unassembled WGS sequence"/>
</dbReference>
<reference evidence="2" key="1">
    <citation type="submission" date="2022-08" db="UniProtKB">
        <authorList>
            <consortium name="EnsemblMetazoa"/>
        </authorList>
    </citation>
    <scope>IDENTIFICATION</scope>
</reference>
<evidence type="ECO:0000313" key="2">
    <source>
        <dbReference type="EnsemblMetazoa" id="ACOM022439-PA.1"/>
    </source>
</evidence>
<feature type="region of interest" description="Disordered" evidence="1">
    <location>
        <begin position="352"/>
        <end position="371"/>
    </location>
</feature>
<protein>
    <submittedName>
        <fullName evidence="2">Uncharacterized protein</fullName>
    </submittedName>
</protein>
<feature type="compositionally biased region" description="Basic and acidic residues" evidence="1">
    <location>
        <begin position="125"/>
        <end position="138"/>
    </location>
</feature>
<name>A0A8W7P030_ANOCL</name>
<dbReference type="EnsemblMetazoa" id="ACOM022439-RA">
    <property type="protein sequence ID" value="ACOM022439-PA.1"/>
    <property type="gene ID" value="ACOM022439"/>
</dbReference>
<feature type="region of interest" description="Disordered" evidence="1">
    <location>
        <begin position="125"/>
        <end position="144"/>
    </location>
</feature>
<feature type="region of interest" description="Disordered" evidence="1">
    <location>
        <begin position="234"/>
        <end position="262"/>
    </location>
</feature>
<feature type="region of interest" description="Disordered" evidence="1">
    <location>
        <begin position="67"/>
        <end position="111"/>
    </location>
</feature>
<dbReference type="AlphaFoldDB" id="A0A8W7P030"/>